<evidence type="ECO:0000256" key="5">
    <source>
        <dbReference type="ARBA" id="ARBA00022840"/>
    </source>
</evidence>
<dbReference type="HAMAP" id="MF_00027">
    <property type="entry name" value="CobB_CbiA"/>
    <property type="match status" value="1"/>
</dbReference>
<keyword evidence="3 8" id="KW-0436">Ligase</keyword>
<dbReference type="InterPro" id="IPR004484">
    <property type="entry name" value="CbiA/CobB_synth"/>
</dbReference>
<comment type="catalytic activity">
    <reaction evidence="8">
        <text>cob(II)yrinate + 2 L-glutamine + 2 ATP + 2 H2O = cob(II)yrinate a,c diamide + 2 L-glutamate + 2 ADP + 2 phosphate + 2 H(+)</text>
        <dbReference type="Rhea" id="RHEA:26289"/>
        <dbReference type="ChEBI" id="CHEBI:15377"/>
        <dbReference type="ChEBI" id="CHEBI:15378"/>
        <dbReference type="ChEBI" id="CHEBI:29985"/>
        <dbReference type="ChEBI" id="CHEBI:30616"/>
        <dbReference type="ChEBI" id="CHEBI:43474"/>
        <dbReference type="ChEBI" id="CHEBI:58359"/>
        <dbReference type="ChEBI" id="CHEBI:58537"/>
        <dbReference type="ChEBI" id="CHEBI:58894"/>
        <dbReference type="ChEBI" id="CHEBI:456216"/>
        <dbReference type="EC" id="6.3.5.11"/>
    </reaction>
</comment>
<dbReference type="RefSeq" id="WP_215235631.1">
    <property type="nucleotide sequence ID" value="NZ_CAJRAU010000007.1"/>
</dbReference>
<evidence type="ECO:0000313" key="11">
    <source>
        <dbReference type="EMBL" id="CAG5072804.1"/>
    </source>
</evidence>
<dbReference type="NCBIfam" id="NF002204">
    <property type="entry name" value="PRK01077.1"/>
    <property type="match status" value="1"/>
</dbReference>
<keyword evidence="7 8" id="KW-0315">Glutamine amidotransferase</keyword>
<dbReference type="Pfam" id="PF01656">
    <property type="entry name" value="CbiA"/>
    <property type="match status" value="1"/>
</dbReference>
<proteinExistence type="inferred from homology"/>
<evidence type="ECO:0000256" key="2">
    <source>
        <dbReference type="ARBA" id="ARBA00022573"/>
    </source>
</evidence>
<keyword evidence="5 8" id="KW-0067">ATP-binding</keyword>
<comment type="domain">
    <text evidence="8">Comprises of two domains. The C-terminal domain contains the binding site for glutamine and catalyzes the hydrolysis of this substrate to glutamate and ammonia. The N-terminal domain is anticipated to bind ATP and cobyrinate and catalyzes the ultimate synthesis of the diamide product. The ammonia produced via the glutaminase domain is probably translocated to the adjacent domain via a molecular tunnel, where it reacts with an activated intermediate.</text>
</comment>
<dbReference type="InterPro" id="IPR002586">
    <property type="entry name" value="CobQ/CobB/MinD/ParA_Nub-bd_dom"/>
</dbReference>
<evidence type="ECO:0000313" key="12">
    <source>
        <dbReference type="Proteomes" id="UP000679725"/>
    </source>
</evidence>
<accession>A0ABN7RFM0</accession>
<dbReference type="SUPFAM" id="SSF52317">
    <property type="entry name" value="Class I glutamine amidotransferase-like"/>
    <property type="match status" value="1"/>
</dbReference>
<feature type="site" description="Increases nucleophilicity of active site Cys" evidence="8">
    <location>
        <position position="418"/>
    </location>
</feature>
<dbReference type="InterPro" id="IPR027417">
    <property type="entry name" value="P-loop_NTPase"/>
</dbReference>
<dbReference type="Gene3D" id="3.40.50.880">
    <property type="match status" value="1"/>
</dbReference>
<reference evidence="11 12" key="1">
    <citation type="submission" date="2021-04" db="EMBL/GenBank/DDBJ databases">
        <authorList>
            <person name="Rodrigo-Torres L."/>
            <person name="Arahal R. D."/>
            <person name="Lucena T."/>
        </authorList>
    </citation>
    <scope>NUCLEOTIDE SEQUENCE [LARGE SCALE GENOMIC DNA]</scope>
    <source>
        <strain evidence="11 12">CECT 9623</strain>
    </source>
</reference>
<evidence type="ECO:0000256" key="4">
    <source>
        <dbReference type="ARBA" id="ARBA00022741"/>
    </source>
</evidence>
<dbReference type="Pfam" id="PF07685">
    <property type="entry name" value="GATase_3"/>
    <property type="match status" value="1"/>
</dbReference>
<comment type="similarity">
    <text evidence="8">Belongs to the CobB/CbiA family.</text>
</comment>
<dbReference type="PANTHER" id="PTHR43873:SF1">
    <property type="entry name" value="COBYRINATE A,C-DIAMIDE SYNTHASE"/>
    <property type="match status" value="1"/>
</dbReference>
<feature type="domain" description="CobQ/CobB/MinD/ParA nucleotide binding" evidence="9">
    <location>
        <begin position="7"/>
        <end position="188"/>
    </location>
</feature>
<dbReference type="Gene3D" id="3.40.50.300">
    <property type="entry name" value="P-loop containing nucleotide triphosphate hydrolases"/>
    <property type="match status" value="2"/>
</dbReference>
<evidence type="ECO:0000259" key="10">
    <source>
        <dbReference type="Pfam" id="PF07685"/>
    </source>
</evidence>
<dbReference type="CDD" id="cd05388">
    <property type="entry name" value="CobB_N"/>
    <property type="match status" value="1"/>
</dbReference>
<evidence type="ECO:0000256" key="1">
    <source>
        <dbReference type="ARBA" id="ARBA00001946"/>
    </source>
</evidence>
<comment type="cofactor">
    <cofactor evidence="1 8">
        <name>Mg(2+)</name>
        <dbReference type="ChEBI" id="CHEBI:18420"/>
    </cofactor>
</comment>
<dbReference type="SUPFAM" id="SSF52540">
    <property type="entry name" value="P-loop containing nucleoside triphosphate hydrolases"/>
    <property type="match status" value="1"/>
</dbReference>
<comment type="function">
    <text evidence="8">Catalyzes the ATP-dependent amidation of the two carboxylate groups at positions a and c of cobyrinate, using either L-glutamine or ammonia as the nitrogen source.</text>
</comment>
<dbReference type="PROSITE" id="PS51274">
    <property type="entry name" value="GATASE_COBBQ"/>
    <property type="match status" value="1"/>
</dbReference>
<comment type="miscellaneous">
    <text evidence="8">The a and c carboxylates of cobyrinate are activated for nucleophilic attack via formation of a phosphorylated intermediate by ATP. CbiA catalyzes first the amidation of the c-carboxylate, and then that of the a-carboxylate.</text>
</comment>
<evidence type="ECO:0000256" key="8">
    <source>
        <dbReference type="HAMAP-Rule" id="MF_00027"/>
    </source>
</evidence>
<sequence length="440" mass="49286">MKSHFLISAPSSNSGKTTVTLALLRALKNRGLTVQPFKCGPDYIDPTHHAHASGNISINLDTFMASESHVKEQYQSYSQAADVSVTEGVMGLFDGADKMRGSSAEIAGLLDIPVILVMDARSMAYSVAPLLYGLKNFRKQINVVGVIFNFVNTASHYSFLKDACADVGIEPLGYLPKNEALQIPSRHLGLHISSETDYEVIIENAAHAIEATIDIKRLLEITQYSKPDTHFKTTFLPKQNLQIAIARDEAFAFTYHQNIQVLSTFGQIKWFSPLHDDTMPPADFLYLPGGYPELYSAQLSNNHSMRESIKAYCESGGLTYAECGGLMYLGENLTDNNGQTFAMAGALKCSTTMQNTKMTLGYRTAIWEDFSYKGHEFHYSDFHTNELEKLPVQFLNAKGIETHTRLYRHKNTFASYMHVYWGENEHFINKLLKMKGLTRL</sequence>
<comment type="caution">
    <text evidence="11">The sequence shown here is derived from an EMBL/GenBank/DDBJ whole genome shotgun (WGS) entry which is preliminary data.</text>
</comment>
<dbReference type="EC" id="6.3.5.11" evidence="8"/>
<feature type="domain" description="CobB/CobQ-like glutamine amidotransferase" evidence="10">
    <location>
        <begin position="242"/>
        <end position="424"/>
    </location>
</feature>
<comment type="pathway">
    <text evidence="8">Cofactor biosynthesis; adenosylcobalamin biosynthesis; cob(II)yrinate a,c-diamide from sirohydrochlorin (anaerobic route): step 10/10.</text>
</comment>
<dbReference type="CDD" id="cd03130">
    <property type="entry name" value="GATase1_CobB"/>
    <property type="match status" value="1"/>
</dbReference>
<dbReference type="NCBIfam" id="TIGR00379">
    <property type="entry name" value="cobB"/>
    <property type="match status" value="1"/>
</dbReference>
<keyword evidence="12" id="KW-1185">Reference proteome</keyword>
<evidence type="ECO:0000256" key="7">
    <source>
        <dbReference type="ARBA" id="ARBA00022962"/>
    </source>
</evidence>
<protein>
    <recommendedName>
        <fullName evidence="8">Cobyrinate a,c-diamide synthase</fullName>
        <ecNumber evidence="8">6.3.5.11</ecNumber>
    </recommendedName>
    <alternativeName>
        <fullName evidence="8">Cobyrinic acid a,c-diamide synthetase</fullName>
    </alternativeName>
</protein>
<dbReference type="Proteomes" id="UP000679725">
    <property type="component" value="Unassembled WGS sequence"/>
</dbReference>
<gene>
    <name evidence="8 11" type="primary">cbiA</name>
    <name evidence="11" type="ORF">DYBT9623_04346</name>
</gene>
<dbReference type="EMBL" id="CAJRAU010000007">
    <property type="protein sequence ID" value="CAG5072804.1"/>
    <property type="molecule type" value="Genomic_DNA"/>
</dbReference>
<name>A0ABN7RFM0_9BACT</name>
<keyword evidence="2 8" id="KW-0169">Cobalamin biosynthesis</keyword>
<evidence type="ECO:0000256" key="3">
    <source>
        <dbReference type="ARBA" id="ARBA00022598"/>
    </source>
</evidence>
<keyword evidence="6 8" id="KW-0460">Magnesium</keyword>
<dbReference type="InterPro" id="IPR029062">
    <property type="entry name" value="Class_I_gatase-like"/>
</dbReference>
<dbReference type="PANTHER" id="PTHR43873">
    <property type="entry name" value="COBYRINATE A,C-DIAMIDE SYNTHASE"/>
    <property type="match status" value="1"/>
</dbReference>
<organism evidence="11 12">
    <name type="scientific">Dyadobacter linearis</name>
    <dbReference type="NCBI Taxonomy" id="2823330"/>
    <lineage>
        <taxon>Bacteria</taxon>
        <taxon>Pseudomonadati</taxon>
        <taxon>Bacteroidota</taxon>
        <taxon>Cytophagia</taxon>
        <taxon>Cytophagales</taxon>
        <taxon>Spirosomataceae</taxon>
        <taxon>Dyadobacter</taxon>
    </lineage>
</organism>
<dbReference type="InterPro" id="IPR011698">
    <property type="entry name" value="GATase_3"/>
</dbReference>
<keyword evidence="4 8" id="KW-0547">Nucleotide-binding</keyword>
<feature type="active site" description="Nucleophile" evidence="8">
    <location>
        <position position="323"/>
    </location>
</feature>
<dbReference type="GO" id="GO:0042242">
    <property type="term" value="F:cobyrinic acid a,c-diamide synthase activity"/>
    <property type="evidence" value="ECO:0007669"/>
    <property type="project" value="UniProtKB-EC"/>
</dbReference>
<evidence type="ECO:0000259" key="9">
    <source>
        <dbReference type="Pfam" id="PF01656"/>
    </source>
</evidence>
<evidence type="ECO:0000256" key="6">
    <source>
        <dbReference type="ARBA" id="ARBA00022842"/>
    </source>
</evidence>